<evidence type="ECO:0000256" key="4">
    <source>
        <dbReference type="ARBA" id="ARBA00022692"/>
    </source>
</evidence>
<sequence>MAGEGAPGIVGGEGNVCVHCGASASSLYRIFRSNAHIRLSRCEACDAVVDPYVEYDNVLHVLDLVLHRPAVYRHLLFNAPALPSLPNLLVSPAALARLALFLLACDVFVATSRCASHHAVLGGTAGADVPSQRCTVVRTIPVVLAENLAFVAGVSAALLAVVWRGLRLGVGAVLDLVVRALLVSSMAKALVVLVMIWDYDAYFLGVFPNYLGVSLFRIVHIVVLTSNIVGLTVVAEAALGGGLHCGVPA</sequence>
<evidence type="ECO:0000256" key="2">
    <source>
        <dbReference type="ARBA" id="ARBA00009187"/>
    </source>
</evidence>
<reference evidence="11 12" key="1">
    <citation type="submission" date="2010-05" db="EMBL/GenBank/DDBJ databases">
        <title>The Genome Sequence of Thecamonas trahens ATCC 50062.</title>
        <authorList>
            <consortium name="The Broad Institute Genome Sequencing Platform"/>
            <person name="Russ C."/>
            <person name="Cuomo C."/>
            <person name="Shea T."/>
            <person name="Young S.K."/>
            <person name="Zeng Q."/>
            <person name="Koehrsen M."/>
            <person name="Haas B."/>
            <person name="Borodovsky M."/>
            <person name="Guigo R."/>
            <person name="Alvarado L."/>
            <person name="Berlin A."/>
            <person name="Bochicchio J."/>
            <person name="Borenstein D."/>
            <person name="Chapman S."/>
            <person name="Chen Z."/>
            <person name="Freedman E."/>
            <person name="Gellesch M."/>
            <person name="Goldberg J."/>
            <person name="Griggs A."/>
            <person name="Gujja S."/>
            <person name="Heilman E."/>
            <person name="Heiman D."/>
            <person name="Hepburn T."/>
            <person name="Howarth C."/>
            <person name="Jen D."/>
            <person name="Larson L."/>
            <person name="Mehta T."/>
            <person name="Park D."/>
            <person name="Pearson M."/>
            <person name="Roberts A."/>
            <person name="Saif S."/>
            <person name="Shenoy N."/>
            <person name="Sisk P."/>
            <person name="Stolte C."/>
            <person name="Sykes S."/>
            <person name="Thomson T."/>
            <person name="Walk T."/>
            <person name="White J."/>
            <person name="Yandava C."/>
            <person name="Burger G."/>
            <person name="Gray M.W."/>
            <person name="Holland P.W.H."/>
            <person name="King N."/>
            <person name="Lang F.B.F."/>
            <person name="Roger A.J."/>
            <person name="Ruiz-Trillo I."/>
            <person name="Lander E."/>
            <person name="Nusbaum C."/>
        </authorList>
    </citation>
    <scope>NUCLEOTIDE SEQUENCE [LARGE SCALE GENOMIC DNA]</scope>
    <source>
        <strain evidence="11 12">ATCC 50062</strain>
    </source>
</reference>
<dbReference type="RefSeq" id="XP_013757389.1">
    <property type="nucleotide sequence ID" value="XM_013901935.1"/>
</dbReference>
<dbReference type="AlphaFoldDB" id="A0A0L0DF12"/>
<keyword evidence="12" id="KW-1185">Reference proteome</keyword>
<feature type="transmembrane region" description="Helical" evidence="10">
    <location>
        <begin position="140"/>
        <end position="164"/>
    </location>
</feature>
<dbReference type="GO" id="GO:0016125">
    <property type="term" value="P:sterol metabolic process"/>
    <property type="evidence" value="ECO:0007669"/>
    <property type="project" value="UniProtKB-UniRule"/>
</dbReference>
<protein>
    <recommendedName>
        <fullName evidence="10">Protein ARV</fullName>
    </recommendedName>
</protein>
<dbReference type="OrthoDB" id="2192830at2759"/>
<dbReference type="GO" id="GO:0005789">
    <property type="term" value="C:endoplasmic reticulum membrane"/>
    <property type="evidence" value="ECO:0007669"/>
    <property type="project" value="UniProtKB-SubCell"/>
</dbReference>
<dbReference type="Pfam" id="PF04161">
    <property type="entry name" value="Arv1"/>
    <property type="match status" value="1"/>
</dbReference>
<evidence type="ECO:0000256" key="3">
    <source>
        <dbReference type="ARBA" id="ARBA00022448"/>
    </source>
</evidence>
<keyword evidence="10" id="KW-0746">Sphingolipid metabolism</keyword>
<dbReference type="GO" id="GO:0005794">
    <property type="term" value="C:Golgi apparatus"/>
    <property type="evidence" value="ECO:0007669"/>
    <property type="project" value="TreeGrafter"/>
</dbReference>
<dbReference type="GO" id="GO:0032541">
    <property type="term" value="C:cortical endoplasmic reticulum"/>
    <property type="evidence" value="ECO:0007669"/>
    <property type="project" value="TreeGrafter"/>
</dbReference>
<dbReference type="STRING" id="461836.A0A0L0DF12"/>
<evidence type="ECO:0000256" key="7">
    <source>
        <dbReference type="ARBA" id="ARBA00023055"/>
    </source>
</evidence>
<keyword evidence="6 10" id="KW-1133">Transmembrane helix</keyword>
<dbReference type="GeneID" id="25565430"/>
<dbReference type="GO" id="GO:0032366">
    <property type="term" value="P:intracellular sterol transport"/>
    <property type="evidence" value="ECO:0007669"/>
    <property type="project" value="UniProtKB-UniRule"/>
</dbReference>
<evidence type="ECO:0000256" key="10">
    <source>
        <dbReference type="RuleBase" id="RU368065"/>
    </source>
</evidence>
<feature type="transmembrane region" description="Helical" evidence="10">
    <location>
        <begin position="176"/>
        <end position="197"/>
    </location>
</feature>
<comment type="subcellular location">
    <subcellularLocation>
        <location evidence="1 10">Endoplasmic reticulum membrane</location>
        <topology evidence="1 10">Multi-pass membrane protein</topology>
    </subcellularLocation>
</comment>
<dbReference type="GO" id="GO:0097036">
    <property type="term" value="P:regulation of plasma membrane sterol distribution"/>
    <property type="evidence" value="ECO:0007669"/>
    <property type="project" value="UniProtKB-UniRule"/>
</dbReference>
<keyword evidence="5 10" id="KW-0256">Endoplasmic reticulum</keyword>
<comment type="similarity">
    <text evidence="2 10">Belongs to the ARV1 family.</text>
</comment>
<evidence type="ECO:0000256" key="9">
    <source>
        <dbReference type="ARBA" id="ARBA00023136"/>
    </source>
</evidence>
<accession>A0A0L0DF12</accession>
<proteinExistence type="inferred from homology"/>
<evidence type="ECO:0000256" key="5">
    <source>
        <dbReference type="ARBA" id="ARBA00022824"/>
    </source>
</evidence>
<keyword evidence="7 10" id="KW-0445">Lipid transport</keyword>
<feature type="transmembrane region" description="Helical" evidence="10">
    <location>
        <begin position="217"/>
        <end position="239"/>
    </location>
</feature>
<evidence type="ECO:0000313" key="12">
    <source>
        <dbReference type="Proteomes" id="UP000054408"/>
    </source>
</evidence>
<keyword evidence="9 10" id="KW-0472">Membrane</keyword>
<dbReference type="InterPro" id="IPR007290">
    <property type="entry name" value="Arv1"/>
</dbReference>
<keyword evidence="3 10" id="KW-0813">Transport</keyword>
<comment type="function">
    <text evidence="10">Mediator of sterol homeostasis involved in sterol uptake, trafficking and distribution into membranes.</text>
</comment>
<evidence type="ECO:0000256" key="6">
    <source>
        <dbReference type="ARBA" id="ARBA00022989"/>
    </source>
</evidence>
<evidence type="ECO:0000256" key="1">
    <source>
        <dbReference type="ARBA" id="ARBA00004477"/>
    </source>
</evidence>
<dbReference type="EMBL" id="GL349458">
    <property type="protein sequence ID" value="KNC49908.1"/>
    <property type="molecule type" value="Genomic_DNA"/>
</dbReference>
<evidence type="ECO:0000313" key="11">
    <source>
        <dbReference type="EMBL" id="KNC49908.1"/>
    </source>
</evidence>
<keyword evidence="8 10" id="KW-0443">Lipid metabolism</keyword>
<dbReference type="PANTHER" id="PTHR14467">
    <property type="entry name" value="ARV1"/>
    <property type="match status" value="1"/>
</dbReference>
<comment type="function">
    <text evidence="10">Regulates also the sphingolipid metabolism.</text>
</comment>
<evidence type="ECO:0000256" key="8">
    <source>
        <dbReference type="ARBA" id="ARBA00023098"/>
    </source>
</evidence>
<name>A0A0L0DF12_THETB</name>
<dbReference type="Proteomes" id="UP000054408">
    <property type="component" value="Unassembled WGS sequence"/>
</dbReference>
<keyword evidence="4 10" id="KW-0812">Transmembrane</keyword>
<dbReference type="eggNOG" id="KOG3134">
    <property type="taxonomic scope" value="Eukaryota"/>
</dbReference>
<dbReference type="OMA" id="MLDMNVK"/>
<organism evidence="11 12">
    <name type="scientific">Thecamonas trahens ATCC 50062</name>
    <dbReference type="NCBI Taxonomy" id="461836"/>
    <lineage>
        <taxon>Eukaryota</taxon>
        <taxon>Apusozoa</taxon>
        <taxon>Apusomonadida</taxon>
        <taxon>Apusomonadidae</taxon>
        <taxon>Thecamonas</taxon>
    </lineage>
</organism>
<dbReference type="GO" id="GO:0006665">
    <property type="term" value="P:sphingolipid metabolic process"/>
    <property type="evidence" value="ECO:0007669"/>
    <property type="project" value="UniProtKB-UniRule"/>
</dbReference>
<dbReference type="PANTHER" id="PTHR14467:SF0">
    <property type="entry name" value="PROTEIN ARV1"/>
    <property type="match status" value="1"/>
</dbReference>
<gene>
    <name evidence="11" type="ORF">AMSG_06209</name>
</gene>